<name>A0A7J8LNV3_9ROSI</name>
<proteinExistence type="predicted"/>
<organism evidence="1 2">
    <name type="scientific">Gossypium lobatum</name>
    <dbReference type="NCBI Taxonomy" id="34289"/>
    <lineage>
        <taxon>Eukaryota</taxon>
        <taxon>Viridiplantae</taxon>
        <taxon>Streptophyta</taxon>
        <taxon>Embryophyta</taxon>
        <taxon>Tracheophyta</taxon>
        <taxon>Spermatophyta</taxon>
        <taxon>Magnoliopsida</taxon>
        <taxon>eudicotyledons</taxon>
        <taxon>Gunneridae</taxon>
        <taxon>Pentapetalae</taxon>
        <taxon>rosids</taxon>
        <taxon>malvids</taxon>
        <taxon>Malvales</taxon>
        <taxon>Malvaceae</taxon>
        <taxon>Malvoideae</taxon>
        <taxon>Gossypium</taxon>
    </lineage>
</organism>
<dbReference type="AlphaFoldDB" id="A0A7J8LNV3"/>
<keyword evidence="2" id="KW-1185">Reference proteome</keyword>
<gene>
    <name evidence="1" type="ORF">Golob_013252</name>
</gene>
<protein>
    <submittedName>
        <fullName evidence="1">Uncharacterized protein</fullName>
    </submittedName>
</protein>
<accession>A0A7J8LNV3</accession>
<sequence length="227" mass="26293">MIVTESLIEFVLKKDKFKYFKPKEKRTRDDEPDKASMNLGTILSSIEAKKNRENEKKLEGALKRSISKLGLSVSKLTKKIKMVNSKYVPTVGINALLIPFIDCIYILDIRQQQYVVLVSQNMRVGTKVLSAIQLVEYAYDVKNIDLAVESSNATNEVHLKHLSSVLHYDLLLAWKRHRGPFRVLKWISQGSYKPELVRILKVNPMFNVGMFKPIYVDHWDLDRRKSQ</sequence>
<evidence type="ECO:0000313" key="2">
    <source>
        <dbReference type="Proteomes" id="UP000593572"/>
    </source>
</evidence>
<reference evidence="1 2" key="1">
    <citation type="journal article" date="2019" name="Genome Biol. Evol.">
        <title>Insights into the evolution of the New World diploid cottons (Gossypium, subgenus Houzingenia) based on genome sequencing.</title>
        <authorList>
            <person name="Grover C.E."/>
            <person name="Arick M.A. 2nd"/>
            <person name="Thrash A."/>
            <person name="Conover J.L."/>
            <person name="Sanders W.S."/>
            <person name="Peterson D.G."/>
            <person name="Frelichowski J.E."/>
            <person name="Scheffler J.A."/>
            <person name="Scheffler B.E."/>
            <person name="Wendel J.F."/>
        </authorList>
    </citation>
    <scope>NUCLEOTIDE SEQUENCE [LARGE SCALE GENOMIC DNA]</scope>
    <source>
        <strain evidence="1">157</strain>
        <tissue evidence="1">Leaf</tissue>
    </source>
</reference>
<dbReference type="Proteomes" id="UP000593572">
    <property type="component" value="Unassembled WGS sequence"/>
</dbReference>
<dbReference type="EMBL" id="JABEZX010000004">
    <property type="protein sequence ID" value="MBA0554127.1"/>
    <property type="molecule type" value="Genomic_DNA"/>
</dbReference>
<comment type="caution">
    <text evidence="1">The sequence shown here is derived from an EMBL/GenBank/DDBJ whole genome shotgun (WGS) entry which is preliminary data.</text>
</comment>
<evidence type="ECO:0000313" key="1">
    <source>
        <dbReference type="EMBL" id="MBA0554127.1"/>
    </source>
</evidence>